<reference evidence="2" key="1">
    <citation type="journal article" date="2021" name="Proc. Natl. Acad. Sci. U.S.A.">
        <title>A Catalog of Tens of Thousands of Viruses from Human Metagenomes Reveals Hidden Associations with Chronic Diseases.</title>
        <authorList>
            <person name="Tisza M.J."/>
            <person name="Buck C.B."/>
        </authorList>
    </citation>
    <scope>NUCLEOTIDE SEQUENCE</scope>
    <source>
        <strain evidence="2">CtqfO1</strain>
    </source>
</reference>
<keyword evidence="1" id="KW-0175">Coiled coil</keyword>
<feature type="coiled-coil region" evidence="1">
    <location>
        <begin position="1"/>
        <end position="28"/>
    </location>
</feature>
<name>A0A8S5T473_9CAUD</name>
<organism evidence="2">
    <name type="scientific">Myoviridae sp. ctqfO1</name>
    <dbReference type="NCBI Taxonomy" id="2827710"/>
    <lineage>
        <taxon>Viruses</taxon>
        <taxon>Duplodnaviria</taxon>
        <taxon>Heunggongvirae</taxon>
        <taxon>Uroviricota</taxon>
        <taxon>Caudoviricetes</taxon>
    </lineage>
</organism>
<proteinExistence type="predicted"/>
<evidence type="ECO:0000256" key="1">
    <source>
        <dbReference type="SAM" id="Coils"/>
    </source>
</evidence>
<sequence>MKITKENYEEVKEELKRYEERTKTLENIIHLRDGILEQVYHKSNTGGYAIVDEHKNKKIAINLSLAYIMVDVLSKYIERVQK</sequence>
<protein>
    <submittedName>
        <fullName evidence="2">Uncharacterized protein</fullName>
    </submittedName>
</protein>
<dbReference type="EMBL" id="BK032734">
    <property type="protein sequence ID" value="DAF57570.1"/>
    <property type="molecule type" value="Genomic_DNA"/>
</dbReference>
<accession>A0A8S5T473</accession>
<evidence type="ECO:0000313" key="2">
    <source>
        <dbReference type="EMBL" id="DAF57570.1"/>
    </source>
</evidence>